<dbReference type="OrthoDB" id="529575at2"/>
<dbReference type="EMBL" id="CP027860">
    <property type="protein sequence ID" value="AVP97538.1"/>
    <property type="molecule type" value="Genomic_DNA"/>
</dbReference>
<evidence type="ECO:0000313" key="2">
    <source>
        <dbReference type="EMBL" id="AVP97538.1"/>
    </source>
</evidence>
<organism evidence="2 3">
    <name type="scientific">Ahniella affigens</name>
    <dbReference type="NCBI Taxonomy" id="2021234"/>
    <lineage>
        <taxon>Bacteria</taxon>
        <taxon>Pseudomonadati</taxon>
        <taxon>Pseudomonadota</taxon>
        <taxon>Gammaproteobacteria</taxon>
        <taxon>Lysobacterales</taxon>
        <taxon>Rhodanobacteraceae</taxon>
        <taxon>Ahniella</taxon>
    </lineage>
</organism>
<gene>
    <name evidence="2" type="ORF">C7S18_10175</name>
</gene>
<keyword evidence="2" id="KW-0255">Endonuclease</keyword>
<dbReference type="RefSeq" id="WP_106891460.1">
    <property type="nucleotide sequence ID" value="NZ_CP027860.1"/>
</dbReference>
<reference evidence="2 3" key="2">
    <citation type="submission" date="2018-03" db="EMBL/GenBank/DDBJ databases">
        <authorList>
            <person name="Keele B.F."/>
        </authorList>
    </citation>
    <scope>NUCLEOTIDE SEQUENCE [LARGE SCALE GENOMIC DNA]</scope>
    <source>
        <strain evidence="2 3">D13</strain>
    </source>
</reference>
<accession>A0A2P1PRS7</accession>
<keyword evidence="2" id="KW-0378">Hydrolase</keyword>
<evidence type="ECO:0000259" key="1">
    <source>
        <dbReference type="Pfam" id="PF13391"/>
    </source>
</evidence>
<name>A0A2P1PRS7_9GAMM</name>
<sequence length="326" mass="37043">MRFWWVNQNQTYRHEVPGGYLWSPKRNQGNRTNPFYEFMREVAPGDLVFSFCDGLIKAIGIARSYGYESPKPIEFGSVGAYWEQIGWRVDASFQELLHPIRPAAHMDQLAPKLPARYAPIQSNGRGLQSVYLTRLPDPLALALADLIGREAHNLINALRAQDQPIEPVQTGLVEWEQHQLATIATDSSLAETDRKAVILARRGQGLFRTRVMQKERRCRITGVDQLEYLRASHCKPWRDASHEERLDGDNGLLLSPDVDHLFDRGLISFEDKGKVLVSPVAHRGSLIRMGLDPDSLTNAGAFSTAQQKYLEYHRAQVFLQARLRET</sequence>
<dbReference type="InterPro" id="IPR003615">
    <property type="entry name" value="HNH_nuc"/>
</dbReference>
<feature type="domain" description="HNH nuclease" evidence="1">
    <location>
        <begin position="218"/>
        <end position="270"/>
    </location>
</feature>
<dbReference type="Pfam" id="PF13391">
    <property type="entry name" value="HNH_2"/>
    <property type="match status" value="1"/>
</dbReference>
<reference evidence="2 3" key="1">
    <citation type="submission" date="2018-03" db="EMBL/GenBank/DDBJ databases">
        <title>Ahniella affigens gen. nov., sp. nov., a gammaproteobacterium isolated from sandy soil near a stream.</title>
        <authorList>
            <person name="Ko Y."/>
            <person name="Kim J.-H."/>
        </authorList>
    </citation>
    <scope>NUCLEOTIDE SEQUENCE [LARGE SCALE GENOMIC DNA]</scope>
    <source>
        <strain evidence="2 3">D13</strain>
    </source>
</reference>
<dbReference type="AlphaFoldDB" id="A0A2P1PRS7"/>
<dbReference type="KEGG" id="xba:C7S18_10175"/>
<protein>
    <submittedName>
        <fullName evidence="2">HNH endonuclease</fullName>
    </submittedName>
</protein>
<keyword evidence="2" id="KW-0540">Nuclease</keyword>
<dbReference type="GO" id="GO:0004519">
    <property type="term" value="F:endonuclease activity"/>
    <property type="evidence" value="ECO:0007669"/>
    <property type="project" value="UniProtKB-KW"/>
</dbReference>
<dbReference type="Proteomes" id="UP000241074">
    <property type="component" value="Chromosome"/>
</dbReference>
<evidence type="ECO:0000313" key="3">
    <source>
        <dbReference type="Proteomes" id="UP000241074"/>
    </source>
</evidence>
<keyword evidence="3" id="KW-1185">Reference proteome</keyword>
<proteinExistence type="predicted"/>